<feature type="transmembrane region" description="Helical" evidence="5">
    <location>
        <begin position="22"/>
        <end position="46"/>
    </location>
</feature>
<sequence length="76" mass="8467">MRNQLSWEDLLALVLNATGETLYMVALASLFTLLIGLPLGVVLFITRKQGILPAPRINGRWALSSIWGAHCRLWCC</sequence>
<evidence type="ECO:0000256" key="5">
    <source>
        <dbReference type="SAM" id="Phobius"/>
    </source>
</evidence>
<evidence type="ECO:0000256" key="4">
    <source>
        <dbReference type="ARBA" id="ARBA00023136"/>
    </source>
</evidence>
<dbReference type="AlphaFoldDB" id="A0A2X4UKP1"/>
<keyword evidence="4 5" id="KW-0472">Membrane</keyword>
<proteinExistence type="predicted"/>
<accession>A0A2X4UKP1</accession>
<dbReference type="InterPro" id="IPR035906">
    <property type="entry name" value="MetI-like_sf"/>
</dbReference>
<dbReference type="Proteomes" id="UP000248897">
    <property type="component" value="Chromosome 1"/>
</dbReference>
<keyword evidence="2 5" id="KW-0812">Transmembrane</keyword>
<evidence type="ECO:0000256" key="1">
    <source>
        <dbReference type="ARBA" id="ARBA00004141"/>
    </source>
</evidence>
<dbReference type="GO" id="GO:0016020">
    <property type="term" value="C:membrane"/>
    <property type="evidence" value="ECO:0007669"/>
    <property type="project" value="UniProtKB-SubCell"/>
</dbReference>
<comment type="subcellular location">
    <subcellularLocation>
        <location evidence="1">Membrane</location>
        <topology evidence="1">Multi-pass membrane protein</topology>
    </subcellularLocation>
</comment>
<reference evidence="6 7" key="1">
    <citation type="submission" date="2018-06" db="EMBL/GenBank/DDBJ databases">
        <authorList>
            <consortium name="Pathogen Informatics"/>
            <person name="Doyle S."/>
        </authorList>
    </citation>
    <scope>NUCLEOTIDE SEQUENCE [LARGE SCALE GENOMIC DNA]</scope>
    <source>
        <strain evidence="6 7">NCTC12961</strain>
    </source>
</reference>
<dbReference type="Gene3D" id="1.10.3720.10">
    <property type="entry name" value="MetI-like"/>
    <property type="match status" value="1"/>
</dbReference>
<dbReference type="EMBL" id="LS483469">
    <property type="protein sequence ID" value="SQI40466.1"/>
    <property type="molecule type" value="Genomic_DNA"/>
</dbReference>
<organism evidence="6 7">
    <name type="scientific">Serratia plymuthica</name>
    <dbReference type="NCBI Taxonomy" id="82996"/>
    <lineage>
        <taxon>Bacteria</taxon>
        <taxon>Pseudomonadati</taxon>
        <taxon>Pseudomonadota</taxon>
        <taxon>Gammaproteobacteria</taxon>
        <taxon>Enterobacterales</taxon>
        <taxon>Yersiniaceae</taxon>
        <taxon>Serratia</taxon>
    </lineage>
</organism>
<dbReference type="SUPFAM" id="SSF161098">
    <property type="entry name" value="MetI-like"/>
    <property type="match status" value="1"/>
</dbReference>
<keyword evidence="3 5" id="KW-1133">Transmembrane helix</keyword>
<evidence type="ECO:0000313" key="7">
    <source>
        <dbReference type="Proteomes" id="UP000248897"/>
    </source>
</evidence>
<evidence type="ECO:0000313" key="6">
    <source>
        <dbReference type="EMBL" id="SQI40466.1"/>
    </source>
</evidence>
<name>A0A2X4UKP1_SERPL</name>
<gene>
    <name evidence="6" type="ORF">NCTC12961_03122</name>
</gene>
<evidence type="ECO:0000256" key="3">
    <source>
        <dbReference type="ARBA" id="ARBA00022989"/>
    </source>
</evidence>
<protein>
    <submittedName>
        <fullName evidence="6">DL-methionine transporter permease subunit</fullName>
    </submittedName>
</protein>
<evidence type="ECO:0000256" key="2">
    <source>
        <dbReference type="ARBA" id="ARBA00022692"/>
    </source>
</evidence>